<keyword evidence="2" id="KW-1133">Transmembrane helix</keyword>
<dbReference type="GO" id="GO:0016780">
    <property type="term" value="F:phosphotransferase activity, for other substituted phosphate groups"/>
    <property type="evidence" value="ECO:0007669"/>
    <property type="project" value="TreeGrafter"/>
</dbReference>
<keyword evidence="4" id="KW-0808">Transferase</keyword>
<keyword evidence="5" id="KW-1185">Reference proteome</keyword>
<organism evidence="4 5">
    <name type="scientific">Companilactobacillus nodensis DSM 19682 = JCM 14932 = NBRC 107160</name>
    <dbReference type="NCBI Taxonomy" id="1423775"/>
    <lineage>
        <taxon>Bacteria</taxon>
        <taxon>Bacillati</taxon>
        <taxon>Bacillota</taxon>
        <taxon>Bacilli</taxon>
        <taxon>Lactobacillales</taxon>
        <taxon>Lactobacillaceae</taxon>
        <taxon>Companilactobacillus</taxon>
    </lineage>
</organism>
<keyword evidence="2" id="KW-0812">Transmembrane</keyword>
<dbReference type="InterPro" id="IPR003362">
    <property type="entry name" value="Bact_transf"/>
</dbReference>
<evidence type="ECO:0000259" key="3">
    <source>
        <dbReference type="Pfam" id="PF02397"/>
    </source>
</evidence>
<gene>
    <name evidence="4" type="ORF">FD03_GL001401</name>
</gene>
<feature type="domain" description="Bacterial sugar transferase" evidence="3">
    <location>
        <begin position="23"/>
        <end position="211"/>
    </location>
</feature>
<keyword evidence="2" id="KW-0472">Membrane</keyword>
<comment type="similarity">
    <text evidence="1">Belongs to the bacterial sugar transferase family.</text>
</comment>
<evidence type="ECO:0000313" key="4">
    <source>
        <dbReference type="EMBL" id="KRK79038.1"/>
    </source>
</evidence>
<sequence>MEYWKNSVDVVYQQHRYVYRIIKRSFDFFASLMGLILLSPLFLTLAIAIKLDDPHGPVFYEQIRIGKLQKPFEMFKFRSMCINADKQIDKLKSQNEISGAMFKIKHDPRVTRVGHFIRRYSLDELPQLMNVVLGEMSLVGPRPPLPDEVEKYDNYDLQRLDVKPGCTGLWQVCGRSNVSFEEMVRLDLEYINRRSLLFDLYIFIRTISLFFKPNGAY</sequence>
<dbReference type="AlphaFoldDB" id="A0A0R1K5Z4"/>
<dbReference type="STRING" id="1423775.FD03_GL001401"/>
<dbReference type="RefSeq" id="WP_056979799.1">
    <property type="nucleotide sequence ID" value="NZ_AZDZ01000019.1"/>
</dbReference>
<evidence type="ECO:0000256" key="1">
    <source>
        <dbReference type="ARBA" id="ARBA00006464"/>
    </source>
</evidence>
<protein>
    <submittedName>
        <fullName evidence="4">Priming glycosyltransferase</fullName>
    </submittedName>
</protein>
<feature type="transmembrane region" description="Helical" evidence="2">
    <location>
        <begin position="26"/>
        <end position="49"/>
    </location>
</feature>
<dbReference type="PANTHER" id="PTHR30576">
    <property type="entry name" value="COLANIC BIOSYNTHESIS UDP-GLUCOSE LIPID CARRIER TRANSFERASE"/>
    <property type="match status" value="1"/>
</dbReference>
<dbReference type="eggNOG" id="COG2148">
    <property type="taxonomic scope" value="Bacteria"/>
</dbReference>
<dbReference type="Pfam" id="PF02397">
    <property type="entry name" value="Bac_transf"/>
    <property type="match status" value="1"/>
</dbReference>
<name>A0A0R1K5Z4_9LACO</name>
<dbReference type="PATRIC" id="fig|1423775.4.peg.1430"/>
<comment type="caution">
    <text evidence="4">The sequence shown here is derived from an EMBL/GenBank/DDBJ whole genome shotgun (WGS) entry which is preliminary data.</text>
</comment>
<dbReference type="OrthoDB" id="9808602at2"/>
<reference evidence="4 5" key="1">
    <citation type="journal article" date="2015" name="Genome Announc.">
        <title>Expanding the biotechnology potential of lactobacilli through comparative genomics of 213 strains and associated genera.</title>
        <authorList>
            <person name="Sun Z."/>
            <person name="Harris H.M."/>
            <person name="McCann A."/>
            <person name="Guo C."/>
            <person name="Argimon S."/>
            <person name="Zhang W."/>
            <person name="Yang X."/>
            <person name="Jeffery I.B."/>
            <person name="Cooney J.C."/>
            <person name="Kagawa T.F."/>
            <person name="Liu W."/>
            <person name="Song Y."/>
            <person name="Salvetti E."/>
            <person name="Wrobel A."/>
            <person name="Rasinkangas P."/>
            <person name="Parkhill J."/>
            <person name="Rea M.C."/>
            <person name="O'Sullivan O."/>
            <person name="Ritari J."/>
            <person name="Douillard F.P."/>
            <person name="Paul Ross R."/>
            <person name="Yang R."/>
            <person name="Briner A.E."/>
            <person name="Felis G.E."/>
            <person name="de Vos W.M."/>
            <person name="Barrangou R."/>
            <person name="Klaenhammer T.R."/>
            <person name="Caufield P.W."/>
            <person name="Cui Y."/>
            <person name="Zhang H."/>
            <person name="O'Toole P.W."/>
        </authorList>
    </citation>
    <scope>NUCLEOTIDE SEQUENCE [LARGE SCALE GENOMIC DNA]</scope>
    <source>
        <strain evidence="4 5">DSM 19682</strain>
    </source>
</reference>
<proteinExistence type="inferred from homology"/>
<dbReference type="Proteomes" id="UP000051248">
    <property type="component" value="Unassembled WGS sequence"/>
</dbReference>
<evidence type="ECO:0000256" key="2">
    <source>
        <dbReference type="SAM" id="Phobius"/>
    </source>
</evidence>
<dbReference type="EMBL" id="AZDZ01000019">
    <property type="protein sequence ID" value="KRK79038.1"/>
    <property type="molecule type" value="Genomic_DNA"/>
</dbReference>
<evidence type="ECO:0000313" key="5">
    <source>
        <dbReference type="Proteomes" id="UP000051248"/>
    </source>
</evidence>
<dbReference type="PANTHER" id="PTHR30576:SF10">
    <property type="entry name" value="SLL5057 PROTEIN"/>
    <property type="match status" value="1"/>
</dbReference>
<accession>A0A0R1K5Z4</accession>